<keyword evidence="3 8" id="KW-0813">Transport</keyword>
<evidence type="ECO:0000313" key="10">
    <source>
        <dbReference type="EMBL" id="PFX30361.1"/>
    </source>
</evidence>
<keyword evidence="7" id="KW-0968">Cytoplasmic vesicle</keyword>
<dbReference type="InterPro" id="IPR028565">
    <property type="entry name" value="MHD"/>
</dbReference>
<evidence type="ECO:0000256" key="7">
    <source>
        <dbReference type="ARBA" id="ARBA00023329"/>
    </source>
</evidence>
<evidence type="ECO:0000256" key="6">
    <source>
        <dbReference type="ARBA" id="ARBA00023136"/>
    </source>
</evidence>
<comment type="subcellular location">
    <subcellularLocation>
        <location evidence="1">Cytoplasmic vesicle membrane</location>
        <topology evidence="1">Peripheral membrane protein</topology>
        <orientation evidence="1">Cytoplasmic side</orientation>
    </subcellularLocation>
    <subcellularLocation>
        <location evidence="2">Golgi apparatus</location>
    </subcellularLocation>
</comment>
<dbReference type="SUPFAM" id="SSF49447">
    <property type="entry name" value="Second domain of Mu2 adaptin subunit (ap50) of ap2 adaptor"/>
    <property type="match status" value="1"/>
</dbReference>
<dbReference type="InterPro" id="IPR022775">
    <property type="entry name" value="AP_mu_sigma_su"/>
</dbReference>
<keyword evidence="11" id="KW-1185">Reference proteome</keyword>
<dbReference type="Gene3D" id="3.30.450.60">
    <property type="match status" value="1"/>
</dbReference>
<evidence type="ECO:0000256" key="4">
    <source>
        <dbReference type="ARBA" id="ARBA00022927"/>
    </source>
</evidence>
<keyword evidence="6" id="KW-0472">Membrane</keyword>
<dbReference type="InterPro" id="IPR001392">
    <property type="entry name" value="Clathrin_mu"/>
</dbReference>
<protein>
    <submittedName>
        <fullName evidence="10">AP-3 complex subunit mu-1</fullName>
    </submittedName>
</protein>
<dbReference type="GO" id="GO:0030131">
    <property type="term" value="C:clathrin adaptor complex"/>
    <property type="evidence" value="ECO:0007669"/>
    <property type="project" value="UniProtKB-UniRule"/>
</dbReference>
<dbReference type="OrthoDB" id="6016823at2759"/>
<gene>
    <name evidence="10" type="primary">Ap3m1</name>
    <name evidence="10" type="ORF">AWC38_SpisGene4837</name>
</gene>
<dbReference type="GO" id="GO:0030659">
    <property type="term" value="C:cytoplasmic vesicle membrane"/>
    <property type="evidence" value="ECO:0007669"/>
    <property type="project" value="UniProtKB-SubCell"/>
</dbReference>
<dbReference type="GO" id="GO:0006886">
    <property type="term" value="P:intracellular protein transport"/>
    <property type="evidence" value="ECO:0007669"/>
    <property type="project" value="UniProtKB-UniRule"/>
</dbReference>
<dbReference type="Pfam" id="PF01217">
    <property type="entry name" value="Clat_adaptor_s"/>
    <property type="match status" value="1"/>
</dbReference>
<keyword evidence="5" id="KW-0333">Golgi apparatus</keyword>
<comment type="similarity">
    <text evidence="8">Belongs to the adaptor complexes medium subunit family.</text>
</comment>
<dbReference type="SUPFAM" id="SSF64356">
    <property type="entry name" value="SNARE-like"/>
    <property type="match status" value="1"/>
</dbReference>
<reference evidence="11" key="1">
    <citation type="journal article" date="2017" name="bioRxiv">
        <title>Comparative analysis of the genomes of Stylophora pistillata and Acropora digitifera provides evidence for extensive differences between species of corals.</title>
        <authorList>
            <person name="Voolstra C.R."/>
            <person name="Li Y."/>
            <person name="Liew Y.J."/>
            <person name="Baumgarten S."/>
            <person name="Zoccola D."/>
            <person name="Flot J.-F."/>
            <person name="Tambutte S."/>
            <person name="Allemand D."/>
            <person name="Aranda M."/>
        </authorList>
    </citation>
    <scope>NUCLEOTIDE SEQUENCE [LARGE SCALE GENOMIC DNA]</scope>
</reference>
<dbReference type="InterPro" id="IPR050431">
    <property type="entry name" value="Adaptor_comp_med_subunit"/>
</dbReference>
<dbReference type="InterPro" id="IPR011012">
    <property type="entry name" value="Longin-like_dom_sf"/>
</dbReference>
<dbReference type="Pfam" id="PF00928">
    <property type="entry name" value="Adap_comp_sub"/>
    <property type="match status" value="1"/>
</dbReference>
<feature type="domain" description="MHD" evidence="9">
    <location>
        <begin position="176"/>
        <end position="415"/>
    </location>
</feature>
<dbReference type="PIRSF" id="PIRSF005992">
    <property type="entry name" value="Clathrin_mu"/>
    <property type="match status" value="1"/>
</dbReference>
<dbReference type="Gene3D" id="2.60.40.1170">
    <property type="entry name" value="Mu homology domain, subdomain B"/>
    <property type="match status" value="2"/>
</dbReference>
<evidence type="ECO:0000256" key="2">
    <source>
        <dbReference type="ARBA" id="ARBA00004555"/>
    </source>
</evidence>
<evidence type="ECO:0000256" key="5">
    <source>
        <dbReference type="ARBA" id="ARBA00023034"/>
    </source>
</evidence>
<sequence>MINSLFVINNVGDIFLEKHWKSVIGRSVCDHFFEALNKANTPDDVPAVIAAPHHYLISIYRNSLFFLAVVQSEVPPLFVIEFLHRVVDTFTEYFNSWTETSIKENIVIVFELLEEMLDNGFPLATEPNVLRELINPPSIVRQVVNTVTGGSHVGTHLPTGQLSNVPWRRTGVKYSHNEIYFDVIEEIDCIIDKHGSTVFTEIQGVIDSCCKLSGMPDLSLSFVNTRLLEDPSFHPCVRLKRWEGEKVLSFVPPDGNYRLLSYHITSGTVAIPVYAKPQISYHEGGTGRFDLTVGPKQTMGKVVEDVVVTVPFPKQVLNVNLTPSVGTCSFDPVKKELVWEIGKILPQRLPNLRGNMSLQTGLPPPDESCTISVKFKIAQLAASGLKVSRLDIYGEKYKPFKGVKYLTKAGKFQIRV</sequence>
<dbReference type="GO" id="GO:0005794">
    <property type="term" value="C:Golgi apparatus"/>
    <property type="evidence" value="ECO:0007669"/>
    <property type="project" value="UniProtKB-SubCell"/>
</dbReference>
<evidence type="ECO:0000313" key="11">
    <source>
        <dbReference type="Proteomes" id="UP000225706"/>
    </source>
</evidence>
<dbReference type="GO" id="GO:0016192">
    <property type="term" value="P:vesicle-mediated transport"/>
    <property type="evidence" value="ECO:0007669"/>
    <property type="project" value="InterPro"/>
</dbReference>
<dbReference type="PRINTS" id="PR00314">
    <property type="entry name" value="CLATHRINADPT"/>
</dbReference>
<name>A0A2B4SKF5_STYPI</name>
<evidence type="ECO:0000256" key="1">
    <source>
        <dbReference type="ARBA" id="ARBA00004180"/>
    </source>
</evidence>
<dbReference type="AlphaFoldDB" id="A0A2B4SKF5"/>
<dbReference type="STRING" id="50429.A0A2B4SKF5"/>
<dbReference type="Proteomes" id="UP000225706">
    <property type="component" value="Unassembled WGS sequence"/>
</dbReference>
<dbReference type="CDD" id="cd14837">
    <property type="entry name" value="AP3_Mu_N"/>
    <property type="match status" value="1"/>
</dbReference>
<evidence type="ECO:0000259" key="9">
    <source>
        <dbReference type="PROSITE" id="PS51072"/>
    </source>
</evidence>
<proteinExistence type="inferred from homology"/>
<evidence type="ECO:0000256" key="3">
    <source>
        <dbReference type="ARBA" id="ARBA00022448"/>
    </source>
</evidence>
<dbReference type="PROSITE" id="PS51072">
    <property type="entry name" value="MHD"/>
    <property type="match status" value="1"/>
</dbReference>
<dbReference type="PANTHER" id="PTHR10529">
    <property type="entry name" value="AP COMPLEX SUBUNIT MU"/>
    <property type="match status" value="1"/>
</dbReference>
<dbReference type="PROSITE" id="PS00990">
    <property type="entry name" value="CLAT_ADAPTOR_M_1"/>
    <property type="match status" value="1"/>
</dbReference>
<dbReference type="InterPro" id="IPR018240">
    <property type="entry name" value="Clathrin_mu_CS"/>
</dbReference>
<dbReference type="InterPro" id="IPR036168">
    <property type="entry name" value="AP2_Mu_C_sf"/>
</dbReference>
<keyword evidence="4 8" id="KW-0653">Protein transport</keyword>
<evidence type="ECO:0000256" key="8">
    <source>
        <dbReference type="PIRNR" id="PIRNR005992"/>
    </source>
</evidence>
<dbReference type="EMBL" id="LSMT01000051">
    <property type="protein sequence ID" value="PFX30361.1"/>
    <property type="molecule type" value="Genomic_DNA"/>
</dbReference>
<accession>A0A2B4SKF5</accession>
<dbReference type="FunFam" id="3.30.450.60:FF:000012">
    <property type="entry name" value="AP-3 complex subunit mu-1 isoform X1"/>
    <property type="match status" value="1"/>
</dbReference>
<comment type="caution">
    <text evidence="10">The sequence shown here is derived from an EMBL/GenBank/DDBJ whole genome shotgun (WGS) entry which is preliminary data.</text>
</comment>
<organism evidence="10 11">
    <name type="scientific">Stylophora pistillata</name>
    <name type="common">Smooth cauliflower coral</name>
    <dbReference type="NCBI Taxonomy" id="50429"/>
    <lineage>
        <taxon>Eukaryota</taxon>
        <taxon>Metazoa</taxon>
        <taxon>Cnidaria</taxon>
        <taxon>Anthozoa</taxon>
        <taxon>Hexacorallia</taxon>
        <taxon>Scleractinia</taxon>
        <taxon>Astrocoeniina</taxon>
        <taxon>Pocilloporidae</taxon>
        <taxon>Stylophora</taxon>
    </lineage>
</organism>